<dbReference type="AlphaFoldDB" id="A0A9P0D0W5"/>
<feature type="coiled-coil region" evidence="1">
    <location>
        <begin position="213"/>
        <end position="240"/>
    </location>
</feature>
<gene>
    <name evidence="3" type="ORF">PSYICH_LOCUS10013</name>
</gene>
<name>A0A9P0D0W5_9CUCU</name>
<keyword evidence="4" id="KW-1185">Reference proteome</keyword>
<accession>A0A9P0D0W5</accession>
<feature type="region of interest" description="Disordered" evidence="2">
    <location>
        <begin position="75"/>
        <end position="143"/>
    </location>
</feature>
<sequence>MEKSEQLEKYEINELEAWKLMMDSMVKFIEASTKVMNTFTEKANSHLKLPIISSCEIQSMLGPALSALDYRRNEFTKSSRPVSAPERENLKKVGDSDYEQEGRSANNSKSSRPLKERVGNEIEPANTKNEEIPEGNDGDNTNKCSIIFDNISPTVEDETKLISEDETLSAPEHLETTKEDIQLKNLCCPVGELQKQTQYDKKEDQKMSTESMIHLMAVKLEEAQNEIDYLKNELMKIQSSKNINMSAALYRDYDKAPKSQNSTRVENTYDNTQNMSSRNPTVPARSLISPTESCRQSSAKFHQSTVTQRRSVPLRMRPKITTNEMVYLRSNNMQQRRRVQSSTGYEQLPIEMYDPRYQPYQRQMYPIYTRPSSPETEHFFNTQNSTIDPGYNYQTGQSVYDTCEGTAPFRHRKSENYLSMSDEASGEEYLCDNELF</sequence>
<proteinExistence type="predicted"/>
<evidence type="ECO:0000313" key="4">
    <source>
        <dbReference type="Proteomes" id="UP001153636"/>
    </source>
</evidence>
<keyword evidence="1" id="KW-0175">Coiled coil</keyword>
<feature type="compositionally biased region" description="Basic and acidic residues" evidence="2">
    <location>
        <begin position="85"/>
        <end position="95"/>
    </location>
</feature>
<evidence type="ECO:0000313" key="3">
    <source>
        <dbReference type="EMBL" id="CAH1110018.1"/>
    </source>
</evidence>
<reference evidence="3" key="1">
    <citation type="submission" date="2022-01" db="EMBL/GenBank/DDBJ databases">
        <authorList>
            <person name="King R."/>
        </authorList>
    </citation>
    <scope>NUCLEOTIDE SEQUENCE</scope>
</reference>
<dbReference type="Proteomes" id="UP001153636">
    <property type="component" value="Chromosome 4"/>
</dbReference>
<dbReference type="EMBL" id="OV651816">
    <property type="protein sequence ID" value="CAH1110018.1"/>
    <property type="molecule type" value="Genomic_DNA"/>
</dbReference>
<protein>
    <submittedName>
        <fullName evidence="3">Uncharacterized protein</fullName>
    </submittedName>
</protein>
<evidence type="ECO:0000256" key="1">
    <source>
        <dbReference type="SAM" id="Coils"/>
    </source>
</evidence>
<evidence type="ECO:0000256" key="2">
    <source>
        <dbReference type="SAM" id="MobiDB-lite"/>
    </source>
</evidence>
<organism evidence="3 4">
    <name type="scientific">Psylliodes chrysocephalus</name>
    <dbReference type="NCBI Taxonomy" id="3402493"/>
    <lineage>
        <taxon>Eukaryota</taxon>
        <taxon>Metazoa</taxon>
        <taxon>Ecdysozoa</taxon>
        <taxon>Arthropoda</taxon>
        <taxon>Hexapoda</taxon>
        <taxon>Insecta</taxon>
        <taxon>Pterygota</taxon>
        <taxon>Neoptera</taxon>
        <taxon>Endopterygota</taxon>
        <taxon>Coleoptera</taxon>
        <taxon>Polyphaga</taxon>
        <taxon>Cucujiformia</taxon>
        <taxon>Chrysomeloidea</taxon>
        <taxon>Chrysomelidae</taxon>
        <taxon>Galerucinae</taxon>
        <taxon>Alticini</taxon>
        <taxon>Psylliodes</taxon>
    </lineage>
</organism>
<dbReference type="OrthoDB" id="6778938at2759"/>